<dbReference type="PROSITE" id="PS50103">
    <property type="entry name" value="ZF_C3H1"/>
    <property type="match status" value="3"/>
</dbReference>
<evidence type="ECO:0000313" key="9">
    <source>
        <dbReference type="Proteomes" id="UP000195521"/>
    </source>
</evidence>
<dbReference type="EMBL" id="BDQF01000008">
    <property type="protein sequence ID" value="GAW80335.1"/>
    <property type="molecule type" value="Genomic_DNA"/>
</dbReference>
<evidence type="ECO:0000259" key="7">
    <source>
        <dbReference type="PROSITE" id="PS50103"/>
    </source>
</evidence>
<accession>A0A1Y1JG71</accession>
<evidence type="ECO:0000256" key="2">
    <source>
        <dbReference type="ARBA" id="ARBA00022737"/>
    </source>
</evidence>
<dbReference type="Gene3D" id="4.10.1000.10">
    <property type="entry name" value="Zinc finger, CCCH-type"/>
    <property type="match status" value="1"/>
</dbReference>
<dbReference type="Gene3D" id="3.30.1370.210">
    <property type="match status" value="1"/>
</dbReference>
<feature type="zinc finger region" description="C3H1-type" evidence="5">
    <location>
        <begin position="70"/>
        <end position="98"/>
    </location>
</feature>
<proteinExistence type="predicted"/>
<dbReference type="InterPro" id="IPR036855">
    <property type="entry name" value="Znf_CCCH_sf"/>
</dbReference>
<dbReference type="RefSeq" id="XP_028542924.1">
    <property type="nucleotide sequence ID" value="XM_028687123.1"/>
</dbReference>
<keyword evidence="9" id="KW-1185">Reference proteome</keyword>
<evidence type="ECO:0000313" key="8">
    <source>
        <dbReference type="EMBL" id="GAW80335.1"/>
    </source>
</evidence>
<evidence type="ECO:0000256" key="6">
    <source>
        <dbReference type="SAM" id="MobiDB-lite"/>
    </source>
</evidence>
<comment type="caution">
    <text evidence="8">The sequence shown here is derived from an EMBL/GenBank/DDBJ whole genome shotgun (WGS) entry which is preliminary data.</text>
</comment>
<keyword evidence="1 5" id="KW-0479">Metal-binding</keyword>
<feature type="region of interest" description="Disordered" evidence="6">
    <location>
        <begin position="117"/>
        <end position="154"/>
    </location>
</feature>
<feature type="compositionally biased region" description="Polar residues" evidence="6">
    <location>
        <begin position="141"/>
        <end position="150"/>
    </location>
</feature>
<dbReference type="PANTHER" id="PTHR12547">
    <property type="entry name" value="CCCH ZINC FINGER/TIS11-RELATED"/>
    <property type="match status" value="1"/>
</dbReference>
<feature type="domain" description="C3H1-type" evidence="7">
    <location>
        <begin position="2"/>
        <end position="29"/>
    </location>
</feature>
<keyword evidence="2" id="KW-0677">Repeat</keyword>
<feature type="zinc finger region" description="C3H1-type" evidence="5">
    <location>
        <begin position="2"/>
        <end position="29"/>
    </location>
</feature>
<feature type="zinc finger region" description="C3H1-type" evidence="5">
    <location>
        <begin position="37"/>
        <end position="64"/>
    </location>
</feature>
<keyword evidence="3 5" id="KW-0863">Zinc-finger</keyword>
<evidence type="ECO:0000256" key="3">
    <source>
        <dbReference type="ARBA" id="ARBA00022771"/>
    </source>
</evidence>
<name>A0A1Y1JG71_PLAGO</name>
<evidence type="ECO:0000256" key="1">
    <source>
        <dbReference type="ARBA" id="ARBA00022723"/>
    </source>
</evidence>
<dbReference type="InterPro" id="IPR000571">
    <property type="entry name" value="Znf_CCCH"/>
</dbReference>
<dbReference type="Pfam" id="PF00642">
    <property type="entry name" value="zf-CCCH"/>
    <property type="match status" value="1"/>
</dbReference>
<dbReference type="OMA" id="SMSGRDH"/>
<feature type="compositionally biased region" description="Basic and acidic residues" evidence="6">
    <location>
        <begin position="128"/>
        <end position="137"/>
    </location>
</feature>
<gene>
    <name evidence="8" type="ORF">PGO_072500</name>
</gene>
<dbReference type="Proteomes" id="UP000195521">
    <property type="component" value="Unassembled WGS sequence"/>
</dbReference>
<feature type="domain" description="C3H1-type" evidence="7">
    <location>
        <begin position="70"/>
        <end position="98"/>
    </location>
</feature>
<feature type="compositionally biased region" description="Low complexity" evidence="6">
    <location>
        <begin position="826"/>
        <end position="852"/>
    </location>
</feature>
<reference evidence="9" key="1">
    <citation type="submission" date="2017-04" db="EMBL/GenBank/DDBJ databases">
        <title>Plasmodium gonderi genome.</title>
        <authorList>
            <person name="Arisue N."/>
            <person name="Honma H."/>
            <person name="Kawai S."/>
            <person name="Tougan T."/>
            <person name="Tanabe K."/>
            <person name="Horii T."/>
        </authorList>
    </citation>
    <scope>NUCLEOTIDE SEQUENCE [LARGE SCALE GENOMIC DNA]</scope>
    <source>
        <strain evidence="9">ATCC 30045</strain>
    </source>
</reference>
<feature type="domain" description="C3H1-type" evidence="7">
    <location>
        <begin position="37"/>
        <end position="64"/>
    </location>
</feature>
<protein>
    <submittedName>
        <fullName evidence="8">Zinc finger protein</fullName>
    </submittedName>
</protein>
<dbReference type="SMART" id="SM00356">
    <property type="entry name" value="ZnF_C3H1"/>
    <property type="match status" value="3"/>
</dbReference>
<feature type="region of interest" description="Disordered" evidence="6">
    <location>
        <begin position="826"/>
        <end position="853"/>
    </location>
</feature>
<evidence type="ECO:0000256" key="4">
    <source>
        <dbReference type="ARBA" id="ARBA00022833"/>
    </source>
</evidence>
<dbReference type="InterPro" id="IPR045877">
    <property type="entry name" value="ZFP36-like"/>
</dbReference>
<dbReference type="OrthoDB" id="293532at2759"/>
<keyword evidence="4 5" id="KW-0862">Zinc</keyword>
<sequence length="1358" mass="154139">MLYKTQLCSFYAKGICARGNKCSWAHGELDVRPMPKFYKTRMCYTFLSGSYCEASKCTFAHTEEELRGSGKALRLCTKYFLDGYCNKADKCPMAHNINQLDPSVKFSTTELMNRVHNDEEVGESNFYKNKESRKGGEESSNDGNTMSGSINEGERCVNVNSNSYSFNEERENIPDDNKDHYGIMSHLNESEQDVNNSKRNTFNFYKNYGKKGYNEYLFDVNPENEGEPFYSGDIKNNGNEIKNRTIKEDIFLNGDFSRNKKSSPNEDFIKIRDNVSFKELSYGKNNFMDPGESTHTRFFSYKNADNLCCSDNMSMLNNYGMMNTDDYVNNHEEVHNMSSPNKTKLINEYHKNEIFSRENNIASVDNFMYNIEGFRKLEQINLSSNMCSNLNFDVLNKIDKNNHMNFQEEKYFINKMKNKENSDNSIFDSNTTTYENVRPAQNFYNEKNIMNLNKTKENLENVEDPAAICLNYNNCLGVRNNIGQVGNIYDARNMSGTNRVVNMNCEDHFNWEDRLNCEDRLNWEDRLNCEDNFNWEDHFNCGGRMNCASNMNHLSHSCGTHINSMNDASDLNNFNMECLINNINNLNLGNINTHEGVKIRNQMNTLHTVINKNNNENDTNYEYSDLKIEKEDEIKPEEVRKSNEEKNFKDATFTNCINNNSDNEFKNFLLSNNFLLDSSNNHNEYAEHCKLTKETQGAINQNLMNGHLVSCSSGFNSNGLCNGARGVEHILTLSGRDHNTSMSGRDHTTSMSGRDHTTSMSGRDHTTSMSGRDHTTSMSGRDHMTSMNERDHMTSMSQESYSNITNDMGISAKMNLQTRLLNFSSNQNNLSTKSNSNSGSNVSSNVSSNIGSDMGRNVKKQIINTQNNMSSVYKNLRDLKNQTGMKTFKSEESNYNNGDVLNSKDCPSAYIFSHEMGGEQLNEYNDASKNYFFENIYNHNACKNGIINRKINMNTDIITPNGMNIKITQGDIYATNGNASCHSSSSYEGKSNDACMKNACMKNNLNSKMNMHYILSCNGMNLMSNPNMNAHNESLKNPNNSLVEKKVTLGEENQMGEEDQMGEEAQMGEEDQMLMNECDNNKANYILDNYVLNKKNANHLNSQVENNSNKKNINNLKYQDRKNILRNNNATATTTTTTNCFGDNINLLDMCEVSCNGLKIPTVGCSNGIQQNVVTNTAVINGFSSSIYREEDFNGQYVKSNGAIVLGSDSNGSDRSSVKSSVRSSNVCGSNGGKQNLCCMNNCNRQADEAKKTIYNHCNQLMDTNKSNLVAKNHLDLYEVSCKSDESFPNYIYNNSKEACKNQKKNSKISLNMNETEEADDENMMNFNSQNGKNVMNNYNPLTHSFSGLYECLSKKAE</sequence>
<dbReference type="SUPFAM" id="SSF90229">
    <property type="entry name" value="CCCH zinc finger"/>
    <property type="match status" value="2"/>
</dbReference>
<dbReference type="GO" id="GO:0008270">
    <property type="term" value="F:zinc ion binding"/>
    <property type="evidence" value="ECO:0007669"/>
    <property type="project" value="UniProtKB-KW"/>
</dbReference>
<dbReference type="GeneID" id="39747048"/>
<evidence type="ECO:0000256" key="5">
    <source>
        <dbReference type="PROSITE-ProRule" id="PRU00723"/>
    </source>
</evidence>
<dbReference type="PANTHER" id="PTHR12547:SF18">
    <property type="entry name" value="PROTEIN TIS11"/>
    <property type="match status" value="1"/>
</dbReference>
<feature type="region of interest" description="Disordered" evidence="6">
    <location>
        <begin position="736"/>
        <end position="785"/>
    </location>
</feature>
<organism evidence="8 9">
    <name type="scientific">Plasmodium gonderi</name>
    <dbReference type="NCBI Taxonomy" id="77519"/>
    <lineage>
        <taxon>Eukaryota</taxon>
        <taxon>Sar</taxon>
        <taxon>Alveolata</taxon>
        <taxon>Apicomplexa</taxon>
        <taxon>Aconoidasida</taxon>
        <taxon>Haemosporida</taxon>
        <taxon>Plasmodiidae</taxon>
        <taxon>Plasmodium</taxon>
        <taxon>Plasmodium (Plasmodium)</taxon>
    </lineage>
</organism>
<dbReference type="GO" id="GO:0003729">
    <property type="term" value="F:mRNA binding"/>
    <property type="evidence" value="ECO:0007669"/>
    <property type="project" value="InterPro"/>
</dbReference>